<dbReference type="EMBL" id="GGFL01009534">
    <property type="protein sequence ID" value="MBW73712.1"/>
    <property type="molecule type" value="Transcribed_RNA"/>
</dbReference>
<evidence type="ECO:0000313" key="1">
    <source>
        <dbReference type="EMBL" id="MBW73712.1"/>
    </source>
</evidence>
<protein>
    <submittedName>
        <fullName evidence="1">Putative secreted protein</fullName>
    </submittedName>
</protein>
<dbReference type="AlphaFoldDB" id="A0A2M4D808"/>
<proteinExistence type="predicted"/>
<reference evidence="1" key="1">
    <citation type="submission" date="2018-01" db="EMBL/GenBank/DDBJ databases">
        <title>An insight into the sialome of Amazonian anophelines.</title>
        <authorList>
            <person name="Ribeiro J.M."/>
            <person name="Scarpassa V."/>
            <person name="Calvo E."/>
        </authorList>
    </citation>
    <scope>NUCLEOTIDE SEQUENCE</scope>
</reference>
<sequence length="75" mass="8793">MLHVLLVTRRWIRVGAIEQCIVVELLRFQVLRHTCHHRQPSHGKFIQGCRIDVGVGRFGQILPHSINQLTQQYVR</sequence>
<organism evidence="1">
    <name type="scientific">Anopheles darlingi</name>
    <name type="common">Mosquito</name>
    <dbReference type="NCBI Taxonomy" id="43151"/>
    <lineage>
        <taxon>Eukaryota</taxon>
        <taxon>Metazoa</taxon>
        <taxon>Ecdysozoa</taxon>
        <taxon>Arthropoda</taxon>
        <taxon>Hexapoda</taxon>
        <taxon>Insecta</taxon>
        <taxon>Pterygota</taxon>
        <taxon>Neoptera</taxon>
        <taxon>Endopterygota</taxon>
        <taxon>Diptera</taxon>
        <taxon>Nematocera</taxon>
        <taxon>Culicoidea</taxon>
        <taxon>Culicidae</taxon>
        <taxon>Anophelinae</taxon>
        <taxon>Anopheles</taxon>
    </lineage>
</organism>
<name>A0A2M4D808_ANODA</name>
<accession>A0A2M4D808</accession>